<reference evidence="7 8" key="1">
    <citation type="submission" date="2017-02" db="EMBL/GenBank/DDBJ databases">
        <title>The new phylogeny of genus Mycobacterium.</title>
        <authorList>
            <person name="Tortoli E."/>
            <person name="Trovato A."/>
            <person name="Cirillo D.M."/>
        </authorList>
    </citation>
    <scope>NUCLEOTIDE SEQUENCE [LARGE SCALE GENOMIC DNA]</scope>
    <source>
        <strain evidence="7 8">DSM 45578</strain>
    </source>
</reference>
<dbReference type="OrthoDB" id="9803735at2"/>
<dbReference type="Proteomes" id="UP000192366">
    <property type="component" value="Unassembled WGS sequence"/>
</dbReference>
<dbReference type="RefSeq" id="WP_083061977.1">
    <property type="nucleotide sequence ID" value="NZ_JACKVM010000003.1"/>
</dbReference>
<comment type="caution">
    <text evidence="7">The sequence shown here is derived from an EMBL/GenBank/DDBJ whole genome shotgun (WGS) entry which is preliminary data.</text>
</comment>
<accession>A0A1W9YP18</accession>
<proteinExistence type="inferred from homology"/>
<dbReference type="Gene3D" id="1.10.10.10">
    <property type="entry name" value="Winged helix-like DNA-binding domain superfamily/Winged helix DNA-binding domain"/>
    <property type="match status" value="1"/>
</dbReference>
<dbReference type="PANTHER" id="PTHR30346">
    <property type="entry name" value="TRANSCRIPTIONAL DUAL REGULATOR HCAR-RELATED"/>
    <property type="match status" value="1"/>
</dbReference>
<organism evidence="7 8">
    <name type="scientific">Mycolicibacterium bacteremicum</name>
    <name type="common">Mycobacterium bacteremicum</name>
    <dbReference type="NCBI Taxonomy" id="564198"/>
    <lineage>
        <taxon>Bacteria</taxon>
        <taxon>Bacillati</taxon>
        <taxon>Actinomycetota</taxon>
        <taxon>Actinomycetes</taxon>
        <taxon>Mycobacteriales</taxon>
        <taxon>Mycobacteriaceae</taxon>
        <taxon>Mycolicibacterium</taxon>
    </lineage>
</organism>
<keyword evidence="2" id="KW-0805">Transcription regulation</keyword>
<dbReference type="AlphaFoldDB" id="A0A1W9YP18"/>
<feature type="domain" description="HTH lysR-type" evidence="6">
    <location>
        <begin position="7"/>
        <end position="65"/>
    </location>
</feature>
<name>A0A1W9YP18_MYCBA</name>
<evidence type="ECO:0000256" key="1">
    <source>
        <dbReference type="ARBA" id="ARBA00009437"/>
    </source>
</evidence>
<dbReference type="InterPro" id="IPR000847">
    <property type="entry name" value="LysR_HTH_N"/>
</dbReference>
<dbReference type="GO" id="GO:0003700">
    <property type="term" value="F:DNA-binding transcription factor activity"/>
    <property type="evidence" value="ECO:0007669"/>
    <property type="project" value="InterPro"/>
</dbReference>
<dbReference type="PROSITE" id="PS50931">
    <property type="entry name" value="HTH_LYSR"/>
    <property type="match status" value="1"/>
</dbReference>
<keyword evidence="3" id="KW-0238">DNA-binding</keyword>
<gene>
    <name evidence="7" type="ORF">BST17_26465</name>
</gene>
<evidence type="ECO:0000256" key="5">
    <source>
        <dbReference type="ARBA" id="ARBA00023163"/>
    </source>
</evidence>
<dbReference type="PANTHER" id="PTHR30346:SF28">
    <property type="entry name" value="HTH-TYPE TRANSCRIPTIONAL REGULATOR CYNR"/>
    <property type="match status" value="1"/>
</dbReference>
<evidence type="ECO:0000256" key="4">
    <source>
        <dbReference type="ARBA" id="ARBA00023159"/>
    </source>
</evidence>
<evidence type="ECO:0000256" key="3">
    <source>
        <dbReference type="ARBA" id="ARBA00023125"/>
    </source>
</evidence>
<evidence type="ECO:0000259" key="6">
    <source>
        <dbReference type="PROSITE" id="PS50931"/>
    </source>
</evidence>
<dbReference type="Pfam" id="PF00126">
    <property type="entry name" value="HTH_1"/>
    <property type="match status" value="1"/>
</dbReference>
<dbReference type="GO" id="GO:0032993">
    <property type="term" value="C:protein-DNA complex"/>
    <property type="evidence" value="ECO:0007669"/>
    <property type="project" value="TreeGrafter"/>
</dbReference>
<dbReference type="EMBL" id="MVHJ01000040">
    <property type="protein sequence ID" value="ORA01808.1"/>
    <property type="molecule type" value="Genomic_DNA"/>
</dbReference>
<sequence length="293" mass="31877">MDRWSGLLAPQLRALDELVACDGHMTRAAERLGIPQSSMSRRIHTLQKTLGVVLIVADGRAVRLTPAAVRLAGRIRDPLRALESGVESVAADADAEHGTVRFGFPLTMGAGRLPGLIAEFHRRAPGIRLHLKQAHGSQLAADLRSAELDVAVLIPPPDGLRHSVIGTQLIHAVLPAGHRLAARRRIRLTELREEIFIANPASYNLRRLTEDWCEAVGFAPAVALEITEFATIRELIARGLGVALLPHDGRTAPGTVEIALSPTTYQREIALAWSDTAVTPASQRFLAFVRDRF</sequence>
<dbReference type="InterPro" id="IPR005119">
    <property type="entry name" value="LysR_subst-bd"/>
</dbReference>
<dbReference type="Pfam" id="PF03466">
    <property type="entry name" value="LysR_substrate"/>
    <property type="match status" value="1"/>
</dbReference>
<evidence type="ECO:0000313" key="8">
    <source>
        <dbReference type="Proteomes" id="UP000192366"/>
    </source>
</evidence>
<dbReference type="SUPFAM" id="SSF53850">
    <property type="entry name" value="Periplasmic binding protein-like II"/>
    <property type="match status" value="1"/>
</dbReference>
<dbReference type="SUPFAM" id="SSF46785">
    <property type="entry name" value="Winged helix' DNA-binding domain"/>
    <property type="match status" value="1"/>
</dbReference>
<comment type="similarity">
    <text evidence="1">Belongs to the LysR transcriptional regulatory family.</text>
</comment>
<protein>
    <submittedName>
        <fullName evidence="7">LysR family transcriptional regulator</fullName>
    </submittedName>
</protein>
<evidence type="ECO:0000256" key="2">
    <source>
        <dbReference type="ARBA" id="ARBA00023015"/>
    </source>
</evidence>
<evidence type="ECO:0000313" key="7">
    <source>
        <dbReference type="EMBL" id="ORA01808.1"/>
    </source>
</evidence>
<dbReference type="Gene3D" id="3.40.190.290">
    <property type="match status" value="1"/>
</dbReference>
<dbReference type="InterPro" id="IPR036388">
    <property type="entry name" value="WH-like_DNA-bd_sf"/>
</dbReference>
<dbReference type="STRING" id="564198.BST17_26465"/>
<keyword evidence="5" id="KW-0804">Transcription</keyword>
<keyword evidence="4" id="KW-0010">Activator</keyword>
<keyword evidence="8" id="KW-1185">Reference proteome</keyword>
<dbReference type="InterPro" id="IPR036390">
    <property type="entry name" value="WH_DNA-bd_sf"/>
</dbReference>
<dbReference type="GO" id="GO:0003677">
    <property type="term" value="F:DNA binding"/>
    <property type="evidence" value="ECO:0007669"/>
    <property type="project" value="UniProtKB-KW"/>
</dbReference>